<evidence type="ECO:0000313" key="2">
    <source>
        <dbReference type="Proteomes" id="UP000503018"/>
    </source>
</evidence>
<dbReference type="Pfam" id="PF07277">
    <property type="entry name" value="SapC"/>
    <property type="match status" value="1"/>
</dbReference>
<accession>A0A6M4AU43</accession>
<proteinExistence type="predicted"/>
<dbReference type="Proteomes" id="UP000503018">
    <property type="component" value="Chromosome"/>
</dbReference>
<protein>
    <submittedName>
        <fullName evidence="1">SapC family protein</fullName>
    </submittedName>
</protein>
<organism evidence="1 2">
    <name type="scientific">Sphingomonas lacunae</name>
    <dbReference type="NCBI Taxonomy" id="2698828"/>
    <lineage>
        <taxon>Bacteria</taxon>
        <taxon>Pseudomonadati</taxon>
        <taxon>Pseudomonadota</taxon>
        <taxon>Alphaproteobacteria</taxon>
        <taxon>Sphingomonadales</taxon>
        <taxon>Sphingomonadaceae</taxon>
        <taxon>Sphingomonas</taxon>
    </lineage>
</organism>
<gene>
    <name evidence="1" type="ORF">GV829_09335</name>
</gene>
<dbReference type="AlphaFoldDB" id="A0A6M4AU43"/>
<dbReference type="RefSeq" id="WP_169946069.1">
    <property type="nucleotide sequence ID" value="NZ_CP053015.1"/>
</dbReference>
<dbReference type="EMBL" id="CP053015">
    <property type="protein sequence ID" value="QJQ32627.1"/>
    <property type="molecule type" value="Genomic_DNA"/>
</dbReference>
<name>A0A6M4AU43_9SPHN</name>
<keyword evidence="2" id="KW-1185">Reference proteome</keyword>
<dbReference type="InterPro" id="IPR010836">
    <property type="entry name" value="SapC"/>
</dbReference>
<evidence type="ECO:0000313" key="1">
    <source>
        <dbReference type="EMBL" id="QJQ32627.1"/>
    </source>
</evidence>
<reference evidence="1 2" key="1">
    <citation type="submission" date="2020-01" db="EMBL/GenBank/DDBJ databases">
        <title>Sphingomonas sp. strain CSW-10.</title>
        <authorList>
            <person name="Chen W.-M."/>
        </authorList>
    </citation>
    <scope>NUCLEOTIDE SEQUENCE [LARGE SCALE GENOMIC DNA]</scope>
    <source>
        <strain evidence="1 2">CSW-10</strain>
    </source>
</reference>
<sequence>MATAPNLPMFYNDLVPLSTNQHADWKLQTQDKAPFLAKTHAVPITIDEFIPSSRFFPIIFSAGSNSVPLGLMGLNEGVNIFVDDAGSLINPIYVPAYVRRYPFMLARLRPDAQELSLCFDPTAPGIGADVEGQALFDGTEASQVTKDILGFCEQFEQAGARTQAFMEELEKLDILMDGEVAIQADGQEQPYVYRGFRMVDEEKLKDLRGDTLRKISQNGMLPLLHAHLFSLALMKDIFAVQAQTGRVPTQNPAIQPVV</sequence>
<dbReference type="KEGG" id="slan:GV829_09335"/>